<evidence type="ECO:0000256" key="1">
    <source>
        <dbReference type="ARBA" id="ARBA00004418"/>
    </source>
</evidence>
<keyword evidence="8" id="KW-1185">Reference proteome</keyword>
<comment type="subcellular location">
    <subcellularLocation>
        <location evidence="1">Periplasm</location>
    </subcellularLocation>
</comment>
<feature type="domain" description="Heparinase II/III-like C-terminal" evidence="5">
    <location>
        <begin position="304"/>
        <end position="477"/>
    </location>
</feature>
<dbReference type="Pfam" id="PF07940">
    <property type="entry name" value="Hepar_II_III_C"/>
    <property type="match status" value="1"/>
</dbReference>
<name>A0A0H4PDW4_9BACT</name>
<evidence type="ECO:0000256" key="4">
    <source>
        <dbReference type="ARBA" id="ARBA00023239"/>
    </source>
</evidence>
<sequence>MRVLHTVSHLKPIQVAYQLKNRFTKPSLLPEYYKDFRVAETKLHFSPLPKIGTVLKVLDNEYQFTFLNQDKTFSSKIDWADEGYGKLWNYNLQYVDFLRQEDVSEEIKLTLLSDLYSALEQGALKLEPYPVSLRIMNVIRFLSQQESSDEFLQKRVFGEVNYLSKHLEYHLLGNHLLENGFALLMGGHFFKNPVWITLAEKLLKKELEEQILDDGAHFELSPMYHQIILFRILEVLDYLPSENPCYGIFHTVAKRMINWLKSISFDNGDIPHFNDSIDGIAFTTKQLIGLAVKLKISPDLKTPLKSSGYRKLKTNNLELVADVHGISPDYQPGHAHADSLSFVLYAFGQPFVVDMGISTYQIGAKRSLERSTMAHNTVTIDNQNTAEVWSGFRVGKRPKVTLLASTVNNIKAYLSFDKFEHFRSFSLVSNTLIIEDKIKSDKIAVSRLYLHPKVEVNLIDSGKIEFSNGSTLLISNEVEVMVNDYEYNTGYNCQVPAKCLEVKFIGECSIKFLEKK</sequence>
<dbReference type="EMBL" id="CP012040">
    <property type="protein sequence ID" value="AKP52439.1"/>
    <property type="molecule type" value="Genomic_DNA"/>
</dbReference>
<evidence type="ECO:0000259" key="6">
    <source>
        <dbReference type="Pfam" id="PF16889"/>
    </source>
</evidence>
<dbReference type="STRING" id="320787.CA2015_3037"/>
<keyword evidence="3" id="KW-0574">Periplasm</keyword>
<evidence type="ECO:0000259" key="5">
    <source>
        <dbReference type="Pfam" id="PF07940"/>
    </source>
</evidence>
<dbReference type="AlphaFoldDB" id="A0A0H4PDW4"/>
<dbReference type="PANTHER" id="PTHR39210:SF1">
    <property type="entry name" value="HEPARIN-SULFATE LYASE"/>
    <property type="match status" value="1"/>
</dbReference>
<dbReference type="PANTHER" id="PTHR39210">
    <property type="entry name" value="HEPARIN-SULFATE LYASE"/>
    <property type="match status" value="1"/>
</dbReference>
<dbReference type="SUPFAM" id="SSF48230">
    <property type="entry name" value="Chondroitin AC/alginate lyase"/>
    <property type="match status" value="1"/>
</dbReference>
<evidence type="ECO:0000313" key="7">
    <source>
        <dbReference type="EMBL" id="AKP52439.1"/>
    </source>
</evidence>
<proteinExistence type="predicted"/>
<evidence type="ECO:0000313" key="8">
    <source>
        <dbReference type="Proteomes" id="UP000036520"/>
    </source>
</evidence>
<dbReference type="InterPro" id="IPR008929">
    <property type="entry name" value="Chondroitin_lyas"/>
</dbReference>
<keyword evidence="4" id="KW-0456">Lyase</keyword>
<dbReference type="GO" id="GO:0016829">
    <property type="term" value="F:lyase activity"/>
    <property type="evidence" value="ECO:0007669"/>
    <property type="project" value="UniProtKB-KW"/>
</dbReference>
<reference evidence="7 8" key="1">
    <citation type="submission" date="2015-07" db="EMBL/GenBank/DDBJ databases">
        <authorList>
            <person name="Kim K.M."/>
        </authorList>
    </citation>
    <scope>NUCLEOTIDE SEQUENCE [LARGE SCALE GENOMIC DNA]</scope>
    <source>
        <strain evidence="7 8">KCTC 12363</strain>
    </source>
</reference>
<dbReference type="PATRIC" id="fig|320787.5.peg.3317"/>
<dbReference type="Gene3D" id="2.70.98.70">
    <property type="match status" value="1"/>
</dbReference>
<dbReference type="Proteomes" id="UP000036520">
    <property type="component" value="Chromosome"/>
</dbReference>
<evidence type="ECO:0000256" key="2">
    <source>
        <dbReference type="ARBA" id="ARBA00022729"/>
    </source>
</evidence>
<organism evidence="7 8">
    <name type="scientific">Cyclobacterium amurskyense</name>
    <dbReference type="NCBI Taxonomy" id="320787"/>
    <lineage>
        <taxon>Bacteria</taxon>
        <taxon>Pseudomonadati</taxon>
        <taxon>Bacteroidota</taxon>
        <taxon>Cytophagia</taxon>
        <taxon>Cytophagales</taxon>
        <taxon>Cyclobacteriaceae</taxon>
        <taxon>Cyclobacterium</taxon>
    </lineage>
</organism>
<dbReference type="Pfam" id="PF16889">
    <property type="entry name" value="Hepar_II_III_N"/>
    <property type="match status" value="1"/>
</dbReference>
<dbReference type="InterPro" id="IPR031680">
    <property type="entry name" value="Hepar_II_III_N"/>
</dbReference>
<dbReference type="InterPro" id="IPR012480">
    <property type="entry name" value="Hepar_II_III_C"/>
</dbReference>
<gene>
    <name evidence="7" type="ORF">CA2015_3037</name>
</gene>
<dbReference type="KEGG" id="camu:CA2015_3037"/>
<feature type="domain" description="Heparin-sulfate lyase N-terminal" evidence="6">
    <location>
        <begin position="131"/>
        <end position="279"/>
    </location>
</feature>
<keyword evidence="2" id="KW-0732">Signal</keyword>
<protein>
    <submittedName>
        <fullName evidence="7">Heparinase II/III</fullName>
    </submittedName>
</protein>
<dbReference type="GO" id="GO:0042597">
    <property type="term" value="C:periplasmic space"/>
    <property type="evidence" value="ECO:0007669"/>
    <property type="project" value="UniProtKB-SubCell"/>
</dbReference>
<accession>A0A0H4PDW4</accession>
<dbReference type="Gene3D" id="1.50.10.100">
    <property type="entry name" value="Chondroitin AC/alginate lyase"/>
    <property type="match status" value="1"/>
</dbReference>
<evidence type="ECO:0000256" key="3">
    <source>
        <dbReference type="ARBA" id="ARBA00022764"/>
    </source>
</evidence>